<dbReference type="PANTHER" id="PTHR19288:SF46">
    <property type="entry name" value="HALOACID DEHALOGENASE-LIKE HYDROLASE DOMAIN-CONTAINING PROTEIN 2"/>
    <property type="match status" value="1"/>
</dbReference>
<dbReference type="InterPro" id="IPR006357">
    <property type="entry name" value="HAD-SF_hydro_IIA"/>
</dbReference>
<keyword evidence="1 4" id="KW-0460">Magnesium</keyword>
<keyword evidence="6" id="KW-1185">Reference proteome</keyword>
<dbReference type="Proteomes" id="UP000190188">
    <property type="component" value="Unassembled WGS sequence"/>
</dbReference>
<feature type="active site" description="Proton donor" evidence="2">
    <location>
        <position position="15"/>
    </location>
</feature>
<dbReference type="STRING" id="1324314.BVG16_09380"/>
<feature type="binding site" evidence="3">
    <location>
        <position position="187"/>
    </location>
    <ligand>
        <name>substrate</name>
    </ligand>
</feature>
<dbReference type="Gene3D" id="3.40.50.1000">
    <property type="entry name" value="HAD superfamily/HAD-like"/>
    <property type="match status" value="2"/>
</dbReference>
<dbReference type="EC" id="3.1.3.-" evidence="1"/>
<gene>
    <name evidence="5" type="ORF">BVG16_09380</name>
</gene>
<dbReference type="SUPFAM" id="SSF56784">
    <property type="entry name" value="HAD-like"/>
    <property type="match status" value="1"/>
</dbReference>
<evidence type="ECO:0000313" key="6">
    <source>
        <dbReference type="Proteomes" id="UP000190188"/>
    </source>
</evidence>
<proteinExistence type="inferred from homology"/>
<protein>
    <recommendedName>
        <fullName evidence="1">Acid sugar phosphatase</fullName>
        <ecNumber evidence="1">3.1.3.-</ecNumber>
    </recommendedName>
</protein>
<feature type="binding site" evidence="4">
    <location>
        <position position="13"/>
    </location>
    <ligand>
        <name>Mg(2+)</name>
        <dbReference type="ChEBI" id="CHEBI:18420"/>
    </ligand>
</feature>
<dbReference type="GO" id="GO:0005737">
    <property type="term" value="C:cytoplasm"/>
    <property type="evidence" value="ECO:0007669"/>
    <property type="project" value="TreeGrafter"/>
</dbReference>
<name>A0A1T2XHC0_9BACL</name>
<dbReference type="Pfam" id="PF13242">
    <property type="entry name" value="Hydrolase_like"/>
    <property type="match status" value="1"/>
</dbReference>
<reference evidence="5 6" key="1">
    <citation type="submission" date="2017-01" db="EMBL/GenBank/DDBJ databases">
        <title>Genome analysis of Paenibacillus selenitrireducens ES3-24.</title>
        <authorList>
            <person name="Xu D."/>
            <person name="Yao R."/>
            <person name="Zheng S."/>
        </authorList>
    </citation>
    <scope>NUCLEOTIDE SEQUENCE [LARGE SCALE GENOMIC DNA]</scope>
    <source>
        <strain evidence="5 6">ES3-24</strain>
    </source>
</reference>
<dbReference type="GO" id="GO:0046872">
    <property type="term" value="F:metal ion binding"/>
    <property type="evidence" value="ECO:0007669"/>
    <property type="project" value="UniProtKB-KW"/>
</dbReference>
<dbReference type="RefSeq" id="WP_078498286.1">
    <property type="nucleotide sequence ID" value="NZ_MSZX01000003.1"/>
</dbReference>
<feature type="active site" description="Nucleophile" evidence="2">
    <location>
        <position position="13"/>
    </location>
</feature>
<evidence type="ECO:0000256" key="3">
    <source>
        <dbReference type="PIRSR" id="PIRSR000915-2"/>
    </source>
</evidence>
<evidence type="ECO:0000313" key="5">
    <source>
        <dbReference type="EMBL" id="OPA79289.1"/>
    </source>
</evidence>
<comment type="caution">
    <text evidence="5">The sequence shown here is derived from an EMBL/GenBank/DDBJ whole genome shotgun (WGS) entry which is preliminary data.</text>
</comment>
<feature type="binding site" evidence="4">
    <location>
        <position position="212"/>
    </location>
    <ligand>
        <name>Mg(2+)</name>
        <dbReference type="ChEBI" id="CHEBI:18420"/>
    </ligand>
</feature>
<dbReference type="InterPro" id="IPR023214">
    <property type="entry name" value="HAD_sf"/>
</dbReference>
<dbReference type="PANTHER" id="PTHR19288">
    <property type="entry name" value="4-NITROPHENYLPHOSPHATASE-RELATED"/>
    <property type="match status" value="1"/>
</dbReference>
<keyword evidence="1 4" id="KW-0479">Metal-binding</keyword>
<dbReference type="NCBIfam" id="TIGR01460">
    <property type="entry name" value="HAD-SF-IIA"/>
    <property type="match status" value="1"/>
</dbReference>
<organism evidence="5 6">
    <name type="scientific">Paenibacillus selenitireducens</name>
    <dbReference type="NCBI Taxonomy" id="1324314"/>
    <lineage>
        <taxon>Bacteria</taxon>
        <taxon>Bacillati</taxon>
        <taxon>Bacillota</taxon>
        <taxon>Bacilli</taxon>
        <taxon>Bacillales</taxon>
        <taxon>Paenibacillaceae</taxon>
        <taxon>Paenibacillus</taxon>
    </lineage>
</organism>
<dbReference type="Pfam" id="PF13344">
    <property type="entry name" value="Hydrolase_6"/>
    <property type="match status" value="1"/>
</dbReference>
<dbReference type="EMBL" id="MSZX01000003">
    <property type="protein sequence ID" value="OPA79289.1"/>
    <property type="molecule type" value="Genomic_DNA"/>
</dbReference>
<dbReference type="GO" id="GO:0016791">
    <property type="term" value="F:phosphatase activity"/>
    <property type="evidence" value="ECO:0007669"/>
    <property type="project" value="TreeGrafter"/>
</dbReference>
<dbReference type="AlphaFoldDB" id="A0A1T2XHC0"/>
<comment type="cofactor">
    <cofactor evidence="4">
        <name>Mg(2+)</name>
        <dbReference type="ChEBI" id="CHEBI:18420"/>
    </cofactor>
    <text evidence="4">Divalent metal ions. Mg(2+) is the most effective.</text>
</comment>
<accession>A0A1T2XHC0</accession>
<dbReference type="PIRSF" id="PIRSF000915">
    <property type="entry name" value="PGP-type_phosphatase"/>
    <property type="match status" value="1"/>
</dbReference>
<dbReference type="OrthoDB" id="9810449at2"/>
<evidence type="ECO:0000256" key="4">
    <source>
        <dbReference type="PIRSR" id="PIRSR000915-3"/>
    </source>
</evidence>
<sequence length="270" mass="29778">MDDLLSFDAYCFDLDGTIFIGDRLLPGVLDTIMALRQRGKKVMFLTNTSVHTRQDCQRRLARLELECQVDEIMTATYVSGMYFQEHAPNAVIFMVGEAAMKEELRQFAVRMTENPLEATHVLVGMDRQFTYDKLHGAAKAIRNGAKLIAANPDTCCPVVDDVIPDTGALVKALEAAGQSQLDVVIGKPSAYYAAKSIQQLGLKSERCLMVGDRLETDILLGLNNGMKTALVLTGIASREDIDNMQIYPDYVISTLGEMVRGTKGLYTAQL</sequence>
<evidence type="ECO:0000256" key="2">
    <source>
        <dbReference type="PIRSR" id="PIRSR000915-1"/>
    </source>
</evidence>
<comment type="function">
    <text evidence="1">Catalyzes the dephosphorylation of 2-6 carbon acid sugars in vitro.</text>
</comment>
<comment type="similarity">
    <text evidence="1">Belongs to the HAD-like hydrolase superfamily. NagD family.</text>
</comment>
<feature type="binding site" evidence="4">
    <location>
        <position position="15"/>
    </location>
    <ligand>
        <name>Mg(2+)</name>
        <dbReference type="ChEBI" id="CHEBI:18420"/>
    </ligand>
</feature>
<evidence type="ECO:0000256" key="1">
    <source>
        <dbReference type="PIRNR" id="PIRNR000915"/>
    </source>
</evidence>
<dbReference type="InterPro" id="IPR036412">
    <property type="entry name" value="HAD-like_sf"/>
</dbReference>